<dbReference type="InterPro" id="IPR002885">
    <property type="entry name" value="PPR_rpt"/>
</dbReference>
<dbReference type="GO" id="GO:0003723">
    <property type="term" value="F:RNA binding"/>
    <property type="evidence" value="ECO:0007669"/>
    <property type="project" value="InterPro"/>
</dbReference>
<sequence>MYGKCGFVVDARKLFDKMLHRNIFSYNSVLSALTRWGFLDEASEVFLAIPERDQCSWNSMVSGFAQHDRFKEAVEYFLGMNRDGFVLNQYSFGSVLSACAGLVDLEIGIQVHGLMLKSSCLMDVYMGSALVDMYAKCGEVECARKVFDGMIKRNRVTWNSLITCYEQNGPVSEAVEVFANMMDHGVDPDEVTLASVVSACATLTLIGKGRQIHALVVKNDKYRNDLILSNALVDMYAKCGKINEAGFIFEHMPSRNVISETTMVSGYAKAASVQTANLLFIKMTDKNIVSWNALMAGYAQNGENEKALSLFRQLKGESVLPTHYTFGNLLNACGNLADLNLGMQAHAHLLKHGICFRLRPECDIFVGNALIDLYMKCGSVEDAVQVFQYMVERDHVSWNAIIVGYAQNGYEIEALEMFKSMILSGEKPDQITMIGVLCACNHAGLLEEGRHYFYSMFKLHGLEPWKDHFTCMVDLLGRAGCFDEAKDLIENMPIQPDNVIWASLLSACKAHQNVDLGKYVAERLMEIDPTNSGPYVLLSNMYAELGMWTDVTRVRKRMIQEGVVKQPGCSWIEIQSHVHVFMVKDKTHPLKEEIYTTLRNLTKQIKLAGCVVTLSDSEIDEDEIDCKAVSCHSWDI</sequence>
<dbReference type="FunFam" id="1.25.40.10:FF:000442">
    <property type="entry name" value="Pentatricopeptide repeat-containing protein At3g49710"/>
    <property type="match status" value="1"/>
</dbReference>
<dbReference type="GO" id="GO:0009451">
    <property type="term" value="P:RNA modification"/>
    <property type="evidence" value="ECO:0007669"/>
    <property type="project" value="InterPro"/>
</dbReference>
<gene>
    <name evidence="4" type="ORF">BVRB_005700</name>
</gene>
<accession>A0A0J8B6W7</accession>
<dbReference type="Pfam" id="PF01535">
    <property type="entry name" value="PPR"/>
    <property type="match status" value="7"/>
</dbReference>
<dbReference type="Gene3D" id="1.25.40.10">
    <property type="entry name" value="Tetratricopeptide repeat domain"/>
    <property type="match status" value="5"/>
</dbReference>
<feature type="repeat" description="PPR" evidence="3">
    <location>
        <begin position="154"/>
        <end position="188"/>
    </location>
</feature>
<dbReference type="OMA" id="RVHVFMV"/>
<organism evidence="4 5">
    <name type="scientific">Beta vulgaris subsp. vulgaris</name>
    <name type="common">Beet</name>
    <dbReference type="NCBI Taxonomy" id="3555"/>
    <lineage>
        <taxon>Eukaryota</taxon>
        <taxon>Viridiplantae</taxon>
        <taxon>Streptophyta</taxon>
        <taxon>Embryophyta</taxon>
        <taxon>Tracheophyta</taxon>
        <taxon>Spermatophyta</taxon>
        <taxon>Magnoliopsida</taxon>
        <taxon>eudicotyledons</taxon>
        <taxon>Gunneridae</taxon>
        <taxon>Pentapetalae</taxon>
        <taxon>Caryophyllales</taxon>
        <taxon>Chenopodiaceae</taxon>
        <taxon>Betoideae</taxon>
        <taxon>Beta</taxon>
    </lineage>
</organism>
<evidence type="ECO:0000256" key="2">
    <source>
        <dbReference type="ARBA" id="ARBA00022737"/>
    </source>
</evidence>
<feature type="repeat" description="PPR" evidence="3">
    <location>
        <begin position="53"/>
        <end position="87"/>
    </location>
</feature>
<dbReference type="NCBIfam" id="TIGR00756">
    <property type="entry name" value="PPR"/>
    <property type="match status" value="6"/>
</dbReference>
<dbReference type="InterPro" id="IPR011990">
    <property type="entry name" value="TPR-like_helical_dom_sf"/>
</dbReference>
<reference evidence="4 5" key="1">
    <citation type="journal article" date="2014" name="Nature">
        <title>The genome of the recently domesticated crop plant sugar beet (Beta vulgaris).</title>
        <authorList>
            <person name="Dohm J.C."/>
            <person name="Minoche A.E."/>
            <person name="Holtgrawe D."/>
            <person name="Capella-Gutierrez S."/>
            <person name="Zakrzewski F."/>
            <person name="Tafer H."/>
            <person name="Rupp O."/>
            <person name="Sorensen T.R."/>
            <person name="Stracke R."/>
            <person name="Reinhardt R."/>
            <person name="Goesmann A."/>
            <person name="Kraft T."/>
            <person name="Schulz B."/>
            <person name="Stadler P.F."/>
            <person name="Schmidt T."/>
            <person name="Gabaldon T."/>
            <person name="Lehrach H."/>
            <person name="Weisshaar B."/>
            <person name="Himmelbauer H."/>
        </authorList>
    </citation>
    <scope>NUCLEOTIDE SEQUENCE [LARGE SCALE GENOMIC DNA]</scope>
    <source>
        <tissue evidence="4">Taproot</tissue>
    </source>
</reference>
<dbReference type="Proteomes" id="UP000035740">
    <property type="component" value="Unassembled WGS sequence"/>
</dbReference>
<dbReference type="PANTHER" id="PTHR47926">
    <property type="entry name" value="PENTATRICOPEPTIDE REPEAT-CONTAINING PROTEIN"/>
    <property type="match status" value="1"/>
</dbReference>
<keyword evidence="5" id="KW-1185">Reference proteome</keyword>
<dbReference type="EMBL" id="KQ090441">
    <property type="protein sequence ID" value="KMS95698.1"/>
    <property type="molecule type" value="Genomic_DNA"/>
</dbReference>
<dbReference type="AlphaFoldDB" id="A0A0J8B6W7"/>
<protein>
    <recommendedName>
        <fullName evidence="6">DYW domain-containing protein</fullName>
    </recommendedName>
</protein>
<evidence type="ECO:0000256" key="3">
    <source>
        <dbReference type="PROSITE-ProRule" id="PRU00708"/>
    </source>
</evidence>
<evidence type="ECO:0008006" key="6">
    <source>
        <dbReference type="Google" id="ProtNLM"/>
    </source>
</evidence>
<evidence type="ECO:0000313" key="5">
    <source>
        <dbReference type="Proteomes" id="UP000035740"/>
    </source>
</evidence>
<dbReference type="FunFam" id="1.25.40.10:FF:001181">
    <property type="entry name" value="PPR containing plant-like protein"/>
    <property type="match status" value="1"/>
</dbReference>
<comment type="similarity">
    <text evidence="1">Belongs to the PPR family. PCMP-H subfamily.</text>
</comment>
<dbReference type="FunFam" id="1.25.40.10:FF:000073">
    <property type="entry name" value="Pentatricopeptide repeat-containing protein chloroplastic"/>
    <property type="match status" value="1"/>
</dbReference>
<feature type="repeat" description="PPR" evidence="3">
    <location>
        <begin position="22"/>
        <end position="52"/>
    </location>
</feature>
<evidence type="ECO:0000256" key="1">
    <source>
        <dbReference type="ARBA" id="ARBA00006643"/>
    </source>
</evidence>
<dbReference type="FunFam" id="1.25.40.10:FF:000366">
    <property type="entry name" value="Pentatricopeptide (PPR) repeat-containing protein"/>
    <property type="match status" value="1"/>
</dbReference>
<dbReference type="PANTHER" id="PTHR47926:SF433">
    <property type="entry name" value="PENTATRICOPEPTIDE REPEAT-CONTAINING PROTEIN"/>
    <property type="match status" value="1"/>
</dbReference>
<dbReference type="Gramene" id="KMS95698">
    <property type="protein sequence ID" value="KMS95698"/>
    <property type="gene ID" value="BVRB_005700"/>
</dbReference>
<dbReference type="Pfam" id="PF13041">
    <property type="entry name" value="PPR_2"/>
    <property type="match status" value="2"/>
</dbReference>
<name>A0A0J8B6W7_BETVV</name>
<evidence type="ECO:0000313" key="4">
    <source>
        <dbReference type="EMBL" id="KMS95698.1"/>
    </source>
</evidence>
<feature type="repeat" description="PPR" evidence="3">
    <location>
        <begin position="363"/>
        <end position="393"/>
    </location>
</feature>
<dbReference type="FunFam" id="1.25.40.10:FF:000031">
    <property type="entry name" value="Pentatricopeptide repeat-containing protein mitochondrial"/>
    <property type="match status" value="1"/>
</dbReference>
<dbReference type="OrthoDB" id="1886324at2759"/>
<dbReference type="SUPFAM" id="SSF48452">
    <property type="entry name" value="TPR-like"/>
    <property type="match status" value="1"/>
</dbReference>
<feature type="repeat" description="PPR" evidence="3">
    <location>
        <begin position="287"/>
        <end position="321"/>
    </location>
</feature>
<dbReference type="eggNOG" id="KOG4197">
    <property type="taxonomic scope" value="Eukaryota"/>
</dbReference>
<keyword evidence="2" id="KW-0677">Repeat</keyword>
<dbReference type="Pfam" id="PF20431">
    <property type="entry name" value="E_motif"/>
    <property type="match status" value="1"/>
</dbReference>
<dbReference type="InterPro" id="IPR046960">
    <property type="entry name" value="PPR_At4g14850-like_plant"/>
</dbReference>
<dbReference type="PROSITE" id="PS51375">
    <property type="entry name" value="PPR"/>
    <property type="match status" value="7"/>
</dbReference>
<feature type="repeat" description="PPR" evidence="3">
    <location>
        <begin position="394"/>
        <end position="428"/>
    </location>
</feature>
<feature type="repeat" description="PPR" evidence="3">
    <location>
        <begin position="225"/>
        <end position="259"/>
    </location>
</feature>
<dbReference type="InterPro" id="IPR046848">
    <property type="entry name" value="E_motif"/>
</dbReference>
<proteinExistence type="inferred from homology"/>